<feature type="signal peptide" evidence="1">
    <location>
        <begin position="1"/>
        <end position="19"/>
    </location>
</feature>
<dbReference type="Pfam" id="PF01979">
    <property type="entry name" value="Amidohydro_1"/>
    <property type="match status" value="1"/>
</dbReference>
<dbReference type="InterPro" id="IPR006680">
    <property type="entry name" value="Amidohydro-rel"/>
</dbReference>
<dbReference type="InterPro" id="IPR032466">
    <property type="entry name" value="Metal_Hydrolase"/>
</dbReference>
<dbReference type="SUPFAM" id="SSF51338">
    <property type="entry name" value="Composite domain of metallo-dependent hydrolases"/>
    <property type="match status" value="1"/>
</dbReference>
<name>A0A4R8DEM0_9BACT</name>
<dbReference type="Proteomes" id="UP000294498">
    <property type="component" value="Unassembled WGS sequence"/>
</dbReference>
<evidence type="ECO:0000313" key="3">
    <source>
        <dbReference type="EMBL" id="TDW95837.1"/>
    </source>
</evidence>
<dbReference type="AlphaFoldDB" id="A0A4R8DEM0"/>
<accession>A0A4R8DEM0</accession>
<keyword evidence="3" id="KW-0378">Hydrolase</keyword>
<evidence type="ECO:0000313" key="4">
    <source>
        <dbReference type="Proteomes" id="UP000294498"/>
    </source>
</evidence>
<dbReference type="RefSeq" id="WP_133995561.1">
    <property type="nucleotide sequence ID" value="NZ_SODV01000002.1"/>
</dbReference>
<protein>
    <submittedName>
        <fullName evidence="3">Imidazolonepropionase-like amidohydrolase</fullName>
    </submittedName>
</protein>
<evidence type="ECO:0000259" key="2">
    <source>
        <dbReference type="Pfam" id="PF01979"/>
    </source>
</evidence>
<dbReference type="SUPFAM" id="SSF51556">
    <property type="entry name" value="Metallo-dependent hydrolases"/>
    <property type="match status" value="1"/>
</dbReference>
<evidence type="ECO:0000256" key="1">
    <source>
        <dbReference type="SAM" id="SignalP"/>
    </source>
</evidence>
<dbReference type="PANTHER" id="PTHR43135">
    <property type="entry name" value="ALPHA-D-RIBOSE 1-METHYLPHOSPHONATE 5-TRIPHOSPHATE DIPHOSPHATASE"/>
    <property type="match status" value="1"/>
</dbReference>
<gene>
    <name evidence="3" type="ORF">EDB95_3651</name>
</gene>
<dbReference type="InterPro" id="IPR011059">
    <property type="entry name" value="Metal-dep_hydrolase_composite"/>
</dbReference>
<dbReference type="InterPro" id="IPR051781">
    <property type="entry name" value="Metallo-dep_Hydrolase"/>
</dbReference>
<dbReference type="OrthoDB" id="9797498at2"/>
<comment type="caution">
    <text evidence="3">The sequence shown here is derived from an EMBL/GenBank/DDBJ whole genome shotgun (WGS) entry which is preliminary data.</text>
</comment>
<dbReference type="GO" id="GO:0016810">
    <property type="term" value="F:hydrolase activity, acting on carbon-nitrogen (but not peptide) bonds"/>
    <property type="evidence" value="ECO:0007669"/>
    <property type="project" value="InterPro"/>
</dbReference>
<feature type="domain" description="Amidohydrolase-related" evidence="2">
    <location>
        <begin position="130"/>
        <end position="447"/>
    </location>
</feature>
<dbReference type="PANTHER" id="PTHR43135:SF3">
    <property type="entry name" value="ALPHA-D-RIBOSE 1-METHYLPHOSPHONATE 5-TRIPHOSPHATE DIPHOSPHATASE"/>
    <property type="match status" value="1"/>
</dbReference>
<keyword evidence="1" id="KW-0732">Signal</keyword>
<feature type="chain" id="PRO_5020289617" evidence="1">
    <location>
        <begin position="20"/>
        <end position="470"/>
    </location>
</feature>
<dbReference type="Gene3D" id="3.20.20.140">
    <property type="entry name" value="Metal-dependent hydrolases"/>
    <property type="match status" value="1"/>
</dbReference>
<organism evidence="3 4">
    <name type="scientific">Dinghuibacter silviterrae</name>
    <dbReference type="NCBI Taxonomy" id="1539049"/>
    <lineage>
        <taxon>Bacteria</taxon>
        <taxon>Pseudomonadati</taxon>
        <taxon>Bacteroidota</taxon>
        <taxon>Chitinophagia</taxon>
        <taxon>Chitinophagales</taxon>
        <taxon>Chitinophagaceae</taxon>
        <taxon>Dinghuibacter</taxon>
    </lineage>
</organism>
<reference evidence="3 4" key="1">
    <citation type="submission" date="2019-03" db="EMBL/GenBank/DDBJ databases">
        <title>Genomic Encyclopedia of Type Strains, Phase IV (KMG-IV): sequencing the most valuable type-strain genomes for metagenomic binning, comparative biology and taxonomic classification.</title>
        <authorList>
            <person name="Goeker M."/>
        </authorList>
    </citation>
    <scope>NUCLEOTIDE SEQUENCE [LARGE SCALE GENOMIC DNA]</scope>
    <source>
        <strain evidence="3 4">DSM 100059</strain>
    </source>
</reference>
<keyword evidence="4" id="KW-1185">Reference proteome</keyword>
<sequence length="470" mass="51044">MKKLLLAGFYLIAGLQAMAQTSFSDVVKKYIDYDTTLIAFTHCRLADVKHLKVLEDQTVIVRNGVITAVDDSKKLSAPPGSTVIDLTGKSLLPGFVLLHEHMYYANYSADFSYLHVKQLPYTFPKLYLACGATMIRTAGSVEPYSDLNLKRDIDQGKILGPEMDVTAPYLEGKGSIFPGMHELSGPAEAKAFVDFWASQGCTSFKGYMFVNRATLKAAIDEAHAKGLKVTGHLCAVTYREAAEMGIDQLEHGFSVSTDFVPNKKEDACPLFAAPIASADSPQVKALIQFLVDKKVTVTSTLAVIYNMTTLDTTIRPEVLEAMAPDTRSMFLNVYNKMRSPLGNKAMLEEMKMEKMFSDAGGLLTVGTDPTGSGATLAGYGSQQSIELLTKAGFSPIEAIRIATYNGAKALGLSDKMGSIEVGKAADLVVVDGDIFQDIQNIRKIVWVFKHGVGFNSQKIFASVKGEVGIY</sequence>
<dbReference type="EMBL" id="SODV01000002">
    <property type="protein sequence ID" value="TDW95837.1"/>
    <property type="molecule type" value="Genomic_DNA"/>
</dbReference>
<dbReference type="Gene3D" id="2.30.40.10">
    <property type="entry name" value="Urease, subunit C, domain 1"/>
    <property type="match status" value="1"/>
</dbReference>
<proteinExistence type="predicted"/>